<name>Q2CEI3_OCEGH</name>
<feature type="signal peptide" evidence="8">
    <location>
        <begin position="1"/>
        <end position="24"/>
    </location>
</feature>
<dbReference type="Proteomes" id="UP000003635">
    <property type="component" value="Unassembled WGS sequence"/>
</dbReference>
<dbReference type="OrthoDB" id="7596534at2"/>
<protein>
    <submittedName>
        <fullName evidence="9">Cytochrome c-554</fullName>
    </submittedName>
</protein>
<keyword evidence="1" id="KW-0813">Transport</keyword>
<dbReference type="InterPro" id="IPR002321">
    <property type="entry name" value="Cyt_c_II"/>
</dbReference>
<evidence type="ECO:0000256" key="3">
    <source>
        <dbReference type="ARBA" id="ARBA00022723"/>
    </source>
</evidence>
<dbReference type="PIRSF" id="PIRSF000027">
    <property type="entry name" value="Cytc_c_prime"/>
    <property type="match status" value="1"/>
</dbReference>
<keyword evidence="2 7" id="KW-0349">Heme</keyword>
<dbReference type="Pfam" id="PF01322">
    <property type="entry name" value="Cytochrom_C_2"/>
    <property type="match status" value="1"/>
</dbReference>
<dbReference type="GO" id="GO:0009055">
    <property type="term" value="F:electron transfer activity"/>
    <property type="evidence" value="ECO:0007669"/>
    <property type="project" value="InterPro"/>
</dbReference>
<dbReference type="RefSeq" id="WP_007254314.1">
    <property type="nucleotide sequence ID" value="NZ_CH724107.1"/>
</dbReference>
<evidence type="ECO:0000256" key="8">
    <source>
        <dbReference type="SAM" id="SignalP"/>
    </source>
</evidence>
<comment type="PTM">
    <text evidence="7">Binds 1 heme group per subunit.</text>
</comment>
<dbReference type="SUPFAM" id="SSF47175">
    <property type="entry name" value="Cytochromes"/>
    <property type="match status" value="1"/>
</dbReference>
<evidence type="ECO:0000256" key="4">
    <source>
        <dbReference type="ARBA" id="ARBA00022982"/>
    </source>
</evidence>
<feature type="binding site" description="covalent" evidence="7">
    <location>
        <position position="146"/>
    </location>
    <ligand>
        <name>heme c</name>
        <dbReference type="ChEBI" id="CHEBI:61717"/>
    </ligand>
</feature>
<keyword evidence="8" id="KW-0732">Signal</keyword>
<proteinExistence type="predicted"/>
<feature type="binding site" description="covalent" evidence="7">
    <location>
        <position position="143"/>
    </location>
    <ligand>
        <name>heme c</name>
        <dbReference type="ChEBI" id="CHEBI:61717"/>
    </ligand>
</feature>
<dbReference type="GO" id="GO:0042597">
    <property type="term" value="C:periplasmic space"/>
    <property type="evidence" value="ECO:0007669"/>
    <property type="project" value="InterPro"/>
</dbReference>
<evidence type="ECO:0000313" key="10">
    <source>
        <dbReference type="Proteomes" id="UP000003635"/>
    </source>
</evidence>
<dbReference type="GO" id="GO:0020037">
    <property type="term" value="F:heme binding"/>
    <property type="evidence" value="ECO:0007669"/>
    <property type="project" value="InterPro"/>
</dbReference>
<dbReference type="HOGENOM" id="CLU_106713_4_0_5"/>
<evidence type="ECO:0000313" key="9">
    <source>
        <dbReference type="EMBL" id="EAR51014.1"/>
    </source>
</evidence>
<feature type="chain" id="PRO_5004207226" evidence="8">
    <location>
        <begin position="25"/>
        <end position="155"/>
    </location>
</feature>
<dbReference type="eggNOG" id="COG3909">
    <property type="taxonomic scope" value="Bacteria"/>
</dbReference>
<evidence type="ECO:0000256" key="1">
    <source>
        <dbReference type="ARBA" id="ARBA00022448"/>
    </source>
</evidence>
<dbReference type="PROSITE" id="PS51009">
    <property type="entry name" value="CYTCII"/>
    <property type="match status" value="1"/>
</dbReference>
<feature type="binding site" description="axial binding residue" evidence="6">
    <location>
        <position position="147"/>
    </location>
    <ligand>
        <name>heme c</name>
        <dbReference type="ChEBI" id="CHEBI:61717"/>
    </ligand>
    <ligandPart>
        <name>Fe</name>
        <dbReference type="ChEBI" id="CHEBI:18248"/>
    </ligandPart>
</feature>
<evidence type="ECO:0000256" key="2">
    <source>
        <dbReference type="ARBA" id="ARBA00022617"/>
    </source>
</evidence>
<evidence type="ECO:0000256" key="7">
    <source>
        <dbReference type="PIRSR" id="PIRSR000027-2"/>
    </source>
</evidence>
<evidence type="ECO:0000256" key="5">
    <source>
        <dbReference type="ARBA" id="ARBA00023004"/>
    </source>
</evidence>
<dbReference type="InterPro" id="IPR012127">
    <property type="entry name" value="Cyt_c_prime"/>
</dbReference>
<dbReference type="InterPro" id="IPR010980">
    <property type="entry name" value="Cyt_c/b562"/>
</dbReference>
<accession>Q2CEI3</accession>
<gene>
    <name evidence="9" type="ORF">OG2516_03929</name>
</gene>
<comment type="caution">
    <text evidence="9">The sequence shown here is derived from an EMBL/GenBank/DDBJ whole genome shotgun (WGS) entry which is preliminary data.</text>
</comment>
<dbReference type="AlphaFoldDB" id="Q2CEI3"/>
<dbReference type="EMBL" id="AAOT01000018">
    <property type="protein sequence ID" value="EAR51014.1"/>
    <property type="molecule type" value="Genomic_DNA"/>
</dbReference>
<dbReference type="STRING" id="314256.OG2516_03929"/>
<keyword evidence="4" id="KW-0249">Electron transport</keyword>
<reference evidence="9 10" key="1">
    <citation type="journal article" date="2010" name="J. Bacteriol.">
        <title>Genome sequences of Oceanicola granulosus HTCC2516(T) and Oceanicola batsensis HTCC2597(TDelta).</title>
        <authorList>
            <person name="Thrash J.C."/>
            <person name="Cho J.C."/>
            <person name="Vergin K.L."/>
            <person name="Giovannoni S.J."/>
        </authorList>
    </citation>
    <scope>NUCLEOTIDE SEQUENCE [LARGE SCALE GENOMIC DNA]</scope>
    <source>
        <strain evidence="10">ATCC BAA-861 / DSM 15982 / KCTC 12143 / HTCC2516</strain>
    </source>
</reference>
<organism evidence="9 10">
    <name type="scientific">Oceanicola granulosus (strain ATCC BAA-861 / DSM 15982 / KCTC 12143 / HTCC2516)</name>
    <dbReference type="NCBI Taxonomy" id="314256"/>
    <lineage>
        <taxon>Bacteria</taxon>
        <taxon>Pseudomonadati</taxon>
        <taxon>Pseudomonadota</taxon>
        <taxon>Alphaproteobacteria</taxon>
        <taxon>Rhodobacterales</taxon>
        <taxon>Roseobacteraceae</taxon>
        <taxon>Oceanicola</taxon>
    </lineage>
</organism>
<keyword evidence="10" id="KW-1185">Reference proteome</keyword>
<keyword evidence="3 6" id="KW-0479">Metal-binding</keyword>
<evidence type="ECO:0000256" key="6">
    <source>
        <dbReference type="PIRSR" id="PIRSR000027-1"/>
    </source>
</evidence>
<sequence>MPASFRTLTAASLCAALSAGAALAQDAEAAIKARQSHMTLYAHNLGIIGAMAQGNMAYDAEMAAQAASDLNALAVLSQQAYWPEGSSNADGVETKALPAIWEDMDDFHSKMDALHEATMAMEGAAGESLEALQGQMQALGGACGGCHREYRQRDD</sequence>
<dbReference type="GO" id="GO:0005506">
    <property type="term" value="F:iron ion binding"/>
    <property type="evidence" value="ECO:0007669"/>
    <property type="project" value="InterPro"/>
</dbReference>
<dbReference type="Gene3D" id="1.20.120.10">
    <property type="entry name" value="Cytochrome c/b562"/>
    <property type="match status" value="1"/>
</dbReference>
<keyword evidence="5 6" id="KW-0408">Iron</keyword>
<dbReference type="GO" id="GO:0022900">
    <property type="term" value="P:electron transport chain"/>
    <property type="evidence" value="ECO:0007669"/>
    <property type="project" value="InterPro"/>
</dbReference>